<protein>
    <recommendedName>
        <fullName evidence="3">HTH CENPB-type domain-containing protein</fullName>
    </recommendedName>
</protein>
<keyword evidence="2" id="KW-1133">Transmembrane helix</keyword>
<organism evidence="4 5">
    <name type="scientific">Acanthoscelides obtectus</name>
    <name type="common">Bean weevil</name>
    <name type="synonym">Bruchus obtectus</name>
    <dbReference type="NCBI Taxonomy" id="200917"/>
    <lineage>
        <taxon>Eukaryota</taxon>
        <taxon>Metazoa</taxon>
        <taxon>Ecdysozoa</taxon>
        <taxon>Arthropoda</taxon>
        <taxon>Hexapoda</taxon>
        <taxon>Insecta</taxon>
        <taxon>Pterygota</taxon>
        <taxon>Neoptera</taxon>
        <taxon>Endopterygota</taxon>
        <taxon>Coleoptera</taxon>
        <taxon>Polyphaga</taxon>
        <taxon>Cucujiformia</taxon>
        <taxon>Chrysomeloidea</taxon>
        <taxon>Chrysomelidae</taxon>
        <taxon>Bruchinae</taxon>
        <taxon>Bruchini</taxon>
        <taxon>Acanthoscelides</taxon>
    </lineage>
</organism>
<gene>
    <name evidence="4" type="ORF">ACAOBT_LOCUS27563</name>
</gene>
<evidence type="ECO:0000256" key="2">
    <source>
        <dbReference type="SAM" id="Phobius"/>
    </source>
</evidence>
<keyword evidence="2" id="KW-0472">Membrane</keyword>
<keyword evidence="2" id="KW-0812">Transmembrane</keyword>
<dbReference type="GO" id="GO:0003677">
    <property type="term" value="F:DNA binding"/>
    <property type="evidence" value="ECO:0007669"/>
    <property type="project" value="UniProtKB-KW"/>
</dbReference>
<dbReference type="OrthoDB" id="6754776at2759"/>
<evidence type="ECO:0000259" key="3">
    <source>
        <dbReference type="PROSITE" id="PS51253"/>
    </source>
</evidence>
<dbReference type="InterPro" id="IPR006600">
    <property type="entry name" value="HTH_CenpB_DNA-bd_dom"/>
</dbReference>
<keyword evidence="5" id="KW-1185">Reference proteome</keyword>
<dbReference type="PROSITE" id="PS51253">
    <property type="entry name" value="HTH_CENPB"/>
    <property type="match status" value="1"/>
</dbReference>
<dbReference type="AlphaFoldDB" id="A0A9P0Q036"/>
<accession>A0A9P0Q036</accession>
<sequence>MAGKGWYYTFMNRHPELSLRLPEKISMARATGFNQKNVHEFFDILVKCVDENRFYAQTIHTVNESGFSTVQKRNKKNSRKGKHQVGGIASSETGVNTTVVVCASAAGQTAPPMIIFKRKRMAPELTIGAYLALLLQFQLLDISIPNFLLNGYSTSLST</sequence>
<feature type="domain" description="HTH CENPB-type" evidence="3">
    <location>
        <begin position="1"/>
        <end position="20"/>
    </location>
</feature>
<comment type="caution">
    <text evidence="4">The sequence shown here is derived from an EMBL/GenBank/DDBJ whole genome shotgun (WGS) entry which is preliminary data.</text>
</comment>
<name>A0A9P0Q036_ACAOB</name>
<dbReference type="Proteomes" id="UP001152888">
    <property type="component" value="Unassembled WGS sequence"/>
</dbReference>
<proteinExistence type="predicted"/>
<keyword evidence="1" id="KW-0238">DNA-binding</keyword>
<reference evidence="4" key="1">
    <citation type="submission" date="2022-03" db="EMBL/GenBank/DDBJ databases">
        <authorList>
            <person name="Sayadi A."/>
        </authorList>
    </citation>
    <scope>NUCLEOTIDE SEQUENCE</scope>
</reference>
<evidence type="ECO:0000313" key="5">
    <source>
        <dbReference type="Proteomes" id="UP001152888"/>
    </source>
</evidence>
<evidence type="ECO:0000256" key="1">
    <source>
        <dbReference type="ARBA" id="ARBA00023125"/>
    </source>
</evidence>
<dbReference type="EMBL" id="CAKOFQ010007551">
    <property type="protein sequence ID" value="CAH2003684.1"/>
    <property type="molecule type" value="Genomic_DNA"/>
</dbReference>
<feature type="transmembrane region" description="Helical" evidence="2">
    <location>
        <begin position="127"/>
        <end position="148"/>
    </location>
</feature>
<evidence type="ECO:0000313" key="4">
    <source>
        <dbReference type="EMBL" id="CAH2003684.1"/>
    </source>
</evidence>